<feature type="domain" description="DUF7086" evidence="2">
    <location>
        <begin position="41"/>
        <end position="173"/>
    </location>
</feature>
<evidence type="ECO:0000256" key="1">
    <source>
        <dbReference type="SAM" id="MobiDB-lite"/>
    </source>
</evidence>
<feature type="non-terminal residue" evidence="3">
    <location>
        <position position="175"/>
    </location>
</feature>
<dbReference type="Proteomes" id="UP000015453">
    <property type="component" value="Unassembled WGS sequence"/>
</dbReference>
<reference evidence="3 4" key="1">
    <citation type="journal article" date="2013" name="BMC Genomics">
        <title>The miniature genome of a carnivorous plant Genlisea aurea contains a low number of genes and short non-coding sequences.</title>
        <authorList>
            <person name="Leushkin E.V."/>
            <person name="Sutormin R.A."/>
            <person name="Nabieva E.R."/>
            <person name="Penin A.A."/>
            <person name="Kondrashov A.S."/>
            <person name="Logacheva M.D."/>
        </authorList>
    </citation>
    <scope>NUCLEOTIDE SEQUENCE [LARGE SCALE GENOMIC DNA]</scope>
</reference>
<keyword evidence="4" id="KW-1185">Reference proteome</keyword>
<dbReference type="EMBL" id="AUSU01002315">
    <property type="protein sequence ID" value="EPS69038.1"/>
    <property type="molecule type" value="Genomic_DNA"/>
</dbReference>
<dbReference type="OrthoDB" id="1900495at2759"/>
<name>S8E070_9LAMI</name>
<dbReference type="PANTHER" id="PTHR34272">
    <property type="entry name" value="EXPRESSED PROTEIN"/>
    <property type="match status" value="1"/>
</dbReference>
<feature type="non-terminal residue" evidence="3">
    <location>
        <position position="1"/>
    </location>
</feature>
<dbReference type="AlphaFoldDB" id="S8E070"/>
<comment type="caution">
    <text evidence="3">The sequence shown here is derived from an EMBL/GenBank/DDBJ whole genome shotgun (WGS) entry which is preliminary data.</text>
</comment>
<dbReference type="Pfam" id="PF23324">
    <property type="entry name" value="DUF7086"/>
    <property type="match status" value="1"/>
</dbReference>
<evidence type="ECO:0000313" key="4">
    <source>
        <dbReference type="Proteomes" id="UP000015453"/>
    </source>
</evidence>
<sequence length="175" mass="20243">RPLRSRSNRSSKAARGPPKPETIEAPFVWATNLRAKLHSMAQLLSDGIRSISGEMQCQRCNGNFVHSYDLEEKFWEVNGYIIENGGKMLQRAPERWLRPIYPSCSLCMESECARPVISEKKRNINWLFLFLGQMIGSCTLDQLRYYCKHTENHRTGAKDRLVFLVYMSISMQLLP</sequence>
<feature type="region of interest" description="Disordered" evidence="1">
    <location>
        <begin position="1"/>
        <end position="20"/>
    </location>
</feature>
<proteinExistence type="predicted"/>
<protein>
    <recommendedName>
        <fullName evidence="2">DUF7086 domain-containing protein</fullName>
    </recommendedName>
</protein>
<evidence type="ECO:0000313" key="3">
    <source>
        <dbReference type="EMBL" id="EPS69038.1"/>
    </source>
</evidence>
<dbReference type="InterPro" id="IPR055513">
    <property type="entry name" value="DUF7086"/>
</dbReference>
<organism evidence="3 4">
    <name type="scientific">Genlisea aurea</name>
    <dbReference type="NCBI Taxonomy" id="192259"/>
    <lineage>
        <taxon>Eukaryota</taxon>
        <taxon>Viridiplantae</taxon>
        <taxon>Streptophyta</taxon>
        <taxon>Embryophyta</taxon>
        <taxon>Tracheophyta</taxon>
        <taxon>Spermatophyta</taxon>
        <taxon>Magnoliopsida</taxon>
        <taxon>eudicotyledons</taxon>
        <taxon>Gunneridae</taxon>
        <taxon>Pentapetalae</taxon>
        <taxon>asterids</taxon>
        <taxon>lamiids</taxon>
        <taxon>Lamiales</taxon>
        <taxon>Lentibulariaceae</taxon>
        <taxon>Genlisea</taxon>
    </lineage>
</organism>
<accession>S8E070</accession>
<evidence type="ECO:0000259" key="2">
    <source>
        <dbReference type="Pfam" id="PF23324"/>
    </source>
</evidence>
<dbReference type="PANTHER" id="PTHR34272:SF1">
    <property type="entry name" value="EXPRESSED PROTEIN"/>
    <property type="match status" value="1"/>
</dbReference>
<gene>
    <name evidence="3" type="ORF">M569_05737</name>
</gene>